<dbReference type="RefSeq" id="WP_259857460.1">
    <property type="nucleotide sequence ID" value="NZ_BAAAST010000001.1"/>
</dbReference>
<gene>
    <name evidence="1" type="ORF">Dfulv_31655</name>
</gene>
<evidence type="ECO:0008006" key="3">
    <source>
        <dbReference type="Google" id="ProtNLM"/>
    </source>
</evidence>
<organism evidence="1 2">
    <name type="scientific">Dactylosporangium fulvum</name>
    <dbReference type="NCBI Taxonomy" id="53359"/>
    <lineage>
        <taxon>Bacteria</taxon>
        <taxon>Bacillati</taxon>
        <taxon>Actinomycetota</taxon>
        <taxon>Actinomycetes</taxon>
        <taxon>Micromonosporales</taxon>
        <taxon>Micromonosporaceae</taxon>
        <taxon>Dactylosporangium</taxon>
    </lineage>
</organism>
<reference evidence="1" key="1">
    <citation type="submission" date="2021-04" db="EMBL/GenBank/DDBJ databases">
        <authorList>
            <person name="Hartkoorn R.C."/>
            <person name="Beaudoing E."/>
            <person name="Hot D."/>
        </authorList>
    </citation>
    <scope>NUCLEOTIDE SEQUENCE</scope>
    <source>
        <strain evidence="1">NRRL B-16292</strain>
    </source>
</reference>
<protein>
    <recommendedName>
        <fullName evidence="3">Antibiotic biosynthesis monooxygenase</fullName>
    </recommendedName>
</protein>
<dbReference type="Proteomes" id="UP001059617">
    <property type="component" value="Chromosome"/>
</dbReference>
<proteinExistence type="predicted"/>
<evidence type="ECO:0000313" key="1">
    <source>
        <dbReference type="EMBL" id="UWP79702.1"/>
    </source>
</evidence>
<dbReference type="EMBL" id="CP073720">
    <property type="protein sequence ID" value="UWP79702.1"/>
    <property type="molecule type" value="Genomic_DNA"/>
</dbReference>
<sequence length="101" mass="10647">MALLMIRYQIADEGIADVVEAVENAFAAVAEAQPDGIRYLYLHAADTSEFIALLELADGVENPLPGIAAARHLQATVAKWSVGAAPTPRPLAVLGAYRAFG</sequence>
<name>A0ABY5VPM6_9ACTN</name>
<keyword evidence="2" id="KW-1185">Reference proteome</keyword>
<evidence type="ECO:0000313" key="2">
    <source>
        <dbReference type="Proteomes" id="UP001059617"/>
    </source>
</evidence>
<accession>A0ABY5VPM6</accession>
<reference evidence="1" key="2">
    <citation type="submission" date="2022-09" db="EMBL/GenBank/DDBJ databases">
        <title>Biosynthetic gene clusters of Dactylosporangioum fulvum.</title>
        <authorList>
            <person name="Caradec T."/>
        </authorList>
    </citation>
    <scope>NUCLEOTIDE SEQUENCE</scope>
    <source>
        <strain evidence="1">NRRL B-16292</strain>
    </source>
</reference>